<proteinExistence type="predicted"/>
<dbReference type="EMBL" id="LN714484">
    <property type="protein sequence ID" value="CEL68250.1"/>
    <property type="molecule type" value="Genomic_DNA"/>
</dbReference>
<evidence type="ECO:0000313" key="4">
    <source>
        <dbReference type="Proteomes" id="UP000007494"/>
    </source>
</evidence>
<dbReference type="eggNOG" id="ENOG502SX51">
    <property type="taxonomic scope" value="Eukaryota"/>
</dbReference>
<evidence type="ECO:0000313" key="3">
    <source>
        <dbReference type="EMBL" id="CEL68250.1"/>
    </source>
</evidence>
<feature type="compositionally biased region" description="Polar residues" evidence="1">
    <location>
        <begin position="148"/>
        <end position="166"/>
    </location>
</feature>
<dbReference type="EMBL" id="FR823385">
    <property type="protein sequence ID" value="CBZ50949.1"/>
    <property type="molecule type" value="Genomic_DNA"/>
</dbReference>
<protein>
    <submittedName>
        <fullName evidence="2">Uncharacterized protein</fullName>
    </submittedName>
</protein>
<dbReference type="VEuPathDB" id="ToxoDB:NCLIV_040240"/>
<reference evidence="2" key="1">
    <citation type="submission" date="2011-02" db="EMBL/GenBank/DDBJ databases">
        <authorList>
            <person name="Aslett M."/>
        </authorList>
    </citation>
    <scope>NUCLEOTIDE SEQUENCE</scope>
    <source>
        <strain evidence="2">Liverpool</strain>
    </source>
</reference>
<dbReference type="AlphaFoldDB" id="F0VBG5"/>
<dbReference type="OMA" id="AHFPRAN"/>
<sequence length="270" mass="29799">MGNVMDHFNAERFDPRYGVITTPDGKKRAMKPEDCQPRYYERTYREGDPELPEDPEFPARLLKAAQDHDWQIENGADGVSIMYPGKRQPKLWVGHVRVVNPEDRICPENGNANMSLDDLIHHGLITPVYKTTGAAAVPAEGKHGNSGEGMNQAQQMPLSSSRQQSAENKRLAEQHLRMSVNERMKLYSGTAQPQPDRNETAASAHFPRANPFMPSGVTQPFPSMFGAPATPFPMNPTAFPQPQTCGVPPSVNQPPSAVATGVYPPLLPIY</sequence>
<dbReference type="Proteomes" id="UP000007494">
    <property type="component" value="Chromosome IX"/>
</dbReference>
<reference evidence="3" key="4">
    <citation type="journal article" date="2015" name="PLoS ONE">
        <title>Comprehensive Evaluation of Toxoplasma gondii VEG and Neospora caninum LIV Genomes with Tachyzoite Stage Transcriptome and Proteome Defines Novel Transcript Features.</title>
        <authorList>
            <person name="Ramaprasad A."/>
            <person name="Mourier T."/>
            <person name="Naeem R."/>
            <person name="Malas T.B."/>
            <person name="Moussa E."/>
            <person name="Panigrahi A."/>
            <person name="Vermont S.J."/>
            <person name="Otto T.D."/>
            <person name="Wastling J."/>
            <person name="Pain A."/>
        </authorList>
    </citation>
    <scope>NUCLEOTIDE SEQUENCE</scope>
    <source>
        <strain evidence="3">Liverpool</strain>
    </source>
</reference>
<feature type="region of interest" description="Disordered" evidence="1">
    <location>
        <begin position="138"/>
        <end position="171"/>
    </location>
</feature>
<keyword evidence="4" id="KW-1185">Reference proteome</keyword>
<evidence type="ECO:0000313" key="2">
    <source>
        <dbReference type="EMBL" id="CBZ50949.1"/>
    </source>
</evidence>
<dbReference type="OrthoDB" id="328846at2759"/>
<gene>
    <name evidence="3" type="ORF">BN1204_040240</name>
    <name evidence="2" type="ORF">NCLIV_040240</name>
</gene>
<dbReference type="GeneID" id="13439935"/>
<dbReference type="InParanoid" id="F0VBG5"/>
<reference evidence="4" key="3">
    <citation type="journal article" date="2012" name="PLoS Pathog.">
        <title>Comparative genomics of the apicomplexan parasites Toxoplasma gondii and Neospora caninum: Coccidia differing in host range and transmission strategy.</title>
        <authorList>
            <person name="Reid A.J."/>
            <person name="Vermont S.J."/>
            <person name="Cotton J.A."/>
            <person name="Harris D."/>
            <person name="Hill-Cawthorne G.A."/>
            <person name="Konen-Waisman S."/>
            <person name="Latham S.M."/>
            <person name="Mourier T."/>
            <person name="Norton R."/>
            <person name="Quail M.A."/>
            <person name="Sanders M."/>
            <person name="Shanmugam D."/>
            <person name="Sohal A."/>
            <person name="Wasmuth J.D."/>
            <person name="Brunk B."/>
            <person name="Grigg M.E."/>
            <person name="Howard J.C."/>
            <person name="Parkinson J."/>
            <person name="Roos D.S."/>
            <person name="Trees A.J."/>
            <person name="Berriman M."/>
            <person name="Pain A."/>
            <person name="Wastling J.M."/>
        </authorList>
    </citation>
    <scope>NUCLEOTIDE SEQUENCE [LARGE SCALE GENOMIC DNA]</scope>
    <source>
        <strain evidence="4">Liverpool</strain>
    </source>
</reference>
<reference evidence="2" key="2">
    <citation type="submission" date="2011-03" db="EMBL/GenBank/DDBJ databases">
        <title>Comparative genomics and transcriptomics of Neospora caninum and Toxoplasma gondii.</title>
        <authorList>
            <person name="Reid A.J."/>
            <person name="Sohal A."/>
            <person name="Harris D."/>
            <person name="Quail M."/>
            <person name="Sanders M."/>
            <person name="Berriman M."/>
            <person name="Wastling J.M."/>
            <person name="Pain A."/>
        </authorList>
    </citation>
    <scope>NUCLEOTIDE SEQUENCE</scope>
    <source>
        <strain evidence="2">Liverpool</strain>
    </source>
</reference>
<dbReference type="RefSeq" id="XP_003880982.1">
    <property type="nucleotide sequence ID" value="XM_003880933.1"/>
</dbReference>
<accession>F0VBG5</accession>
<name>F0VBG5_NEOCL</name>
<evidence type="ECO:0000256" key="1">
    <source>
        <dbReference type="SAM" id="MobiDB-lite"/>
    </source>
</evidence>
<organism evidence="2 4">
    <name type="scientific">Neospora caninum (strain Liverpool)</name>
    <dbReference type="NCBI Taxonomy" id="572307"/>
    <lineage>
        <taxon>Eukaryota</taxon>
        <taxon>Sar</taxon>
        <taxon>Alveolata</taxon>
        <taxon>Apicomplexa</taxon>
        <taxon>Conoidasida</taxon>
        <taxon>Coccidia</taxon>
        <taxon>Eucoccidiorida</taxon>
        <taxon>Eimeriorina</taxon>
        <taxon>Sarcocystidae</taxon>
        <taxon>Neospora</taxon>
    </lineage>
</organism>